<dbReference type="AlphaFoldDB" id="A0A9W5TWP2"/>
<keyword evidence="3" id="KW-1185">Reference proteome</keyword>
<dbReference type="EMBL" id="BMJD01000007">
    <property type="protein sequence ID" value="GGB37398.1"/>
    <property type="molecule type" value="Genomic_DNA"/>
</dbReference>
<accession>A0A9W5TWP2</accession>
<comment type="caution">
    <text evidence="2">The sequence shown here is derived from an EMBL/GenBank/DDBJ whole genome shotgun (WGS) entry which is preliminary data.</text>
</comment>
<name>A0A9W5TWP2_9BACI</name>
<evidence type="ECO:0000313" key="2">
    <source>
        <dbReference type="EMBL" id="GGB37398.1"/>
    </source>
</evidence>
<dbReference type="InterPro" id="IPR003033">
    <property type="entry name" value="SCP2_sterol-bd_dom"/>
</dbReference>
<dbReference type="Proteomes" id="UP000621492">
    <property type="component" value="Unassembled WGS sequence"/>
</dbReference>
<evidence type="ECO:0000313" key="3">
    <source>
        <dbReference type="Proteomes" id="UP000621492"/>
    </source>
</evidence>
<feature type="domain" description="SCP2" evidence="1">
    <location>
        <begin position="11"/>
        <end position="106"/>
    </location>
</feature>
<evidence type="ECO:0000259" key="1">
    <source>
        <dbReference type="Pfam" id="PF02036"/>
    </source>
</evidence>
<dbReference type="RefSeq" id="WP_155554989.1">
    <property type="nucleotide sequence ID" value="NZ_BMJD01000007.1"/>
</dbReference>
<sequence length="114" mass="12554">MAEIKDIFREIDAALKEDPSRTKGVEAIYQFDLDGGEAGVYQLILRGDDSYAVKGEKEKPDCTLKIASEDFEKMVEGNLNGTQAFMSGRLKIKGNMGLALKLQDILSSYNSATQ</sequence>
<dbReference type="PANTHER" id="PTHR10094">
    <property type="entry name" value="STEROL CARRIER PROTEIN 2 SCP-2 FAMILY PROTEIN"/>
    <property type="match status" value="1"/>
</dbReference>
<dbReference type="GO" id="GO:0005829">
    <property type="term" value="C:cytosol"/>
    <property type="evidence" value="ECO:0007669"/>
    <property type="project" value="TreeGrafter"/>
</dbReference>
<dbReference type="Gene3D" id="3.30.1050.10">
    <property type="entry name" value="SCP2 sterol-binding domain"/>
    <property type="match status" value="1"/>
</dbReference>
<dbReference type="InterPro" id="IPR036527">
    <property type="entry name" value="SCP2_sterol-bd_dom_sf"/>
</dbReference>
<reference evidence="2" key="1">
    <citation type="journal article" date="2014" name="Int. J. Syst. Evol. Microbiol.">
        <title>Complete genome sequence of Corynebacterium casei LMG S-19264T (=DSM 44701T), isolated from a smear-ripened cheese.</title>
        <authorList>
            <consortium name="US DOE Joint Genome Institute (JGI-PGF)"/>
            <person name="Walter F."/>
            <person name="Albersmeier A."/>
            <person name="Kalinowski J."/>
            <person name="Ruckert C."/>
        </authorList>
    </citation>
    <scope>NUCLEOTIDE SEQUENCE</scope>
    <source>
        <strain evidence="2">CGMCC 1.15454</strain>
    </source>
</reference>
<dbReference type="Pfam" id="PF02036">
    <property type="entry name" value="SCP2"/>
    <property type="match status" value="1"/>
</dbReference>
<dbReference type="PANTHER" id="PTHR10094:SF25">
    <property type="entry name" value="SCP2 STEROL-BINDING DOMAIN-CONTAINING PROTEIN 1"/>
    <property type="match status" value="1"/>
</dbReference>
<organism evidence="2 3">
    <name type="scientific">Lentibacillus populi</name>
    <dbReference type="NCBI Taxonomy" id="1827502"/>
    <lineage>
        <taxon>Bacteria</taxon>
        <taxon>Bacillati</taxon>
        <taxon>Bacillota</taxon>
        <taxon>Bacilli</taxon>
        <taxon>Bacillales</taxon>
        <taxon>Bacillaceae</taxon>
        <taxon>Lentibacillus</taxon>
    </lineage>
</organism>
<reference evidence="2" key="2">
    <citation type="submission" date="2020-09" db="EMBL/GenBank/DDBJ databases">
        <authorList>
            <person name="Sun Q."/>
            <person name="Zhou Y."/>
        </authorList>
    </citation>
    <scope>NUCLEOTIDE SEQUENCE</scope>
    <source>
        <strain evidence="2">CGMCC 1.15454</strain>
    </source>
</reference>
<dbReference type="SUPFAM" id="SSF55718">
    <property type="entry name" value="SCP-like"/>
    <property type="match status" value="1"/>
</dbReference>
<protein>
    <recommendedName>
        <fullName evidence="1">SCP2 domain-containing protein</fullName>
    </recommendedName>
</protein>
<proteinExistence type="predicted"/>
<gene>
    <name evidence="2" type="ORF">GCM10011409_13530</name>
</gene>